<dbReference type="EMBL" id="BQXY01000001">
    <property type="protein sequence ID" value="GKU23942.1"/>
    <property type="molecule type" value="Genomic_DNA"/>
</dbReference>
<reference evidence="6" key="1">
    <citation type="journal article" date="2023" name="Int. J. Syst. Evol. Microbiol.">
        <title>&lt;i&gt;Clostridium folliculivorans&lt;/i&gt; sp. nov., isolated from soil samples of an organic paddy in Japan.</title>
        <authorList>
            <person name="Tazawa J."/>
            <person name="Kobayashi H."/>
            <person name="Tanizawa Y."/>
            <person name="Uchino A."/>
            <person name="Tanaka F."/>
            <person name="Urashima Y."/>
            <person name="Miura S."/>
            <person name="Sakamoto M."/>
            <person name="Ohkuma M."/>
            <person name="Tohno M."/>
        </authorList>
    </citation>
    <scope>NUCLEOTIDE SEQUENCE</scope>
    <source>
        <strain evidence="6">D1-1</strain>
    </source>
</reference>
<keyword evidence="7" id="KW-1185">Reference proteome</keyword>
<keyword evidence="3" id="KW-0378">Hydrolase</keyword>
<evidence type="ECO:0000256" key="4">
    <source>
        <dbReference type="ARBA" id="ARBA00022912"/>
    </source>
</evidence>
<dbReference type="Pfam" id="PF19567">
    <property type="entry name" value="CpsB_CapC"/>
    <property type="match status" value="1"/>
</dbReference>
<dbReference type="GO" id="GO:0004725">
    <property type="term" value="F:protein tyrosine phosphatase activity"/>
    <property type="evidence" value="ECO:0007669"/>
    <property type="project" value="UniProtKB-EC"/>
</dbReference>
<dbReference type="RefSeq" id="WP_261850974.1">
    <property type="nucleotide sequence ID" value="NZ_BQXY01000001.1"/>
</dbReference>
<organism evidence="6 7">
    <name type="scientific">Clostridium folliculivorans</name>
    <dbReference type="NCBI Taxonomy" id="2886038"/>
    <lineage>
        <taxon>Bacteria</taxon>
        <taxon>Bacillati</taxon>
        <taxon>Bacillota</taxon>
        <taxon>Clostridia</taxon>
        <taxon>Eubacteriales</taxon>
        <taxon>Clostridiaceae</taxon>
        <taxon>Clostridium</taxon>
    </lineage>
</organism>
<dbReference type="Gene3D" id="3.20.20.140">
    <property type="entry name" value="Metal-dependent hydrolases"/>
    <property type="match status" value="1"/>
</dbReference>
<accession>A0A9W6D9N0</accession>
<evidence type="ECO:0000256" key="3">
    <source>
        <dbReference type="ARBA" id="ARBA00022801"/>
    </source>
</evidence>
<dbReference type="PANTHER" id="PTHR39181">
    <property type="entry name" value="TYROSINE-PROTEIN PHOSPHATASE YWQE"/>
    <property type="match status" value="1"/>
</dbReference>
<gene>
    <name evidence="6" type="primary">epsC</name>
    <name evidence="6" type="ORF">CFOLD11_07680</name>
</gene>
<evidence type="ECO:0000256" key="1">
    <source>
        <dbReference type="ARBA" id="ARBA00005750"/>
    </source>
</evidence>
<evidence type="ECO:0000256" key="2">
    <source>
        <dbReference type="ARBA" id="ARBA00013064"/>
    </source>
</evidence>
<name>A0A9W6D9N0_9CLOT</name>
<dbReference type="InterPro" id="IPR016667">
    <property type="entry name" value="Caps_polysacc_synth_CpsB/CapC"/>
</dbReference>
<sequence length="256" mass="29216">MMIDFHSHIIPNIDDGSQSFDITKDMLKNSAQEGTTHICATSHYIPGEFEQQKDTYDSAFVKVKEMGQDMGINVIKGLEVYITPNLLELYNNGLIWCLNDRKYMLIELPMREFPLYTEDVFYELRLKGVTPILAHPERNFKIANNPEILKNLVEQGNLAQVNAGSLTGAYGNTIKEAAEQLVKRNLVHMVGSDGHNNERRNTFVKKALSNIKELNPELHKWIKENEINILNGEDVSPLPVRELKKASLFSRLFSKK</sequence>
<dbReference type="InterPro" id="IPR016195">
    <property type="entry name" value="Pol/histidinol_Pase-like"/>
</dbReference>
<evidence type="ECO:0000313" key="6">
    <source>
        <dbReference type="EMBL" id="GKU23942.1"/>
    </source>
</evidence>
<comment type="catalytic activity">
    <reaction evidence="5">
        <text>O-phospho-L-tyrosyl-[protein] + H2O = L-tyrosyl-[protein] + phosphate</text>
        <dbReference type="Rhea" id="RHEA:10684"/>
        <dbReference type="Rhea" id="RHEA-COMP:10136"/>
        <dbReference type="Rhea" id="RHEA-COMP:20101"/>
        <dbReference type="ChEBI" id="CHEBI:15377"/>
        <dbReference type="ChEBI" id="CHEBI:43474"/>
        <dbReference type="ChEBI" id="CHEBI:46858"/>
        <dbReference type="ChEBI" id="CHEBI:61978"/>
        <dbReference type="EC" id="3.1.3.48"/>
    </reaction>
</comment>
<dbReference type="PANTHER" id="PTHR39181:SF1">
    <property type="entry name" value="TYROSINE-PROTEIN PHOSPHATASE YWQE"/>
    <property type="match status" value="1"/>
</dbReference>
<dbReference type="GO" id="GO:0030145">
    <property type="term" value="F:manganese ion binding"/>
    <property type="evidence" value="ECO:0007669"/>
    <property type="project" value="InterPro"/>
</dbReference>
<dbReference type="Proteomes" id="UP001057868">
    <property type="component" value="Unassembled WGS sequence"/>
</dbReference>
<dbReference type="SUPFAM" id="SSF89550">
    <property type="entry name" value="PHP domain-like"/>
    <property type="match status" value="1"/>
</dbReference>
<protein>
    <recommendedName>
        <fullName evidence="2">protein-tyrosine-phosphatase</fullName>
        <ecNumber evidence="2">3.1.3.48</ecNumber>
    </recommendedName>
</protein>
<dbReference type="EC" id="3.1.3.48" evidence="2"/>
<proteinExistence type="inferred from homology"/>
<keyword evidence="4" id="KW-0904">Protein phosphatase</keyword>
<dbReference type="PIRSF" id="PIRSF016557">
    <property type="entry name" value="Caps_synth_CpsB"/>
    <property type="match status" value="1"/>
</dbReference>
<comment type="similarity">
    <text evidence="1">Belongs to the metallo-dependent hydrolases superfamily. CpsB/CapC family.</text>
</comment>
<comment type="caution">
    <text evidence="6">The sequence shown here is derived from an EMBL/GenBank/DDBJ whole genome shotgun (WGS) entry which is preliminary data.</text>
</comment>
<evidence type="ECO:0000313" key="7">
    <source>
        <dbReference type="Proteomes" id="UP001057868"/>
    </source>
</evidence>
<dbReference type="AlphaFoldDB" id="A0A9W6D9N0"/>
<evidence type="ECO:0000256" key="5">
    <source>
        <dbReference type="ARBA" id="ARBA00051722"/>
    </source>
</evidence>